<dbReference type="Proteomes" id="UP000288805">
    <property type="component" value="Unassembled WGS sequence"/>
</dbReference>
<sequence>MENKEGREVLKGIYPHQISCEALTFLPSPTTKLVSFVRSLHPLLLAFYNLTPNPSIPPQEQPPPTSSLNSPMMCPLHRGSLSKEISNTICFCQCEGEDSAATEDVKETFGKGKQEFSESAGTSAKSEADVKNGSSSPGEEKHHKSGPSDTAETLFGKFKSSVSTVSPKVSLAFEKLKEAKVLDLAKKGYDIVKDELSSNPNARSSCIKRISGFSEPVVTKGQEEDVRERWETSDNPVVHKIQEYAIFSMKVSLEKTAAAMSFKEIRRRDPYDDMSSIFSLPDFVSEVQEVIRPVLNAYIKVDAELILEEMPETLKKYCSPEVIERCKAEHGAYQTMGIIFDNKVRSFRFLISCTR</sequence>
<proteinExistence type="predicted"/>
<dbReference type="PANTHER" id="PTHR10721:SF1">
    <property type="entry name" value="MITOCHONDRIAL IMPORT INNER MEMBRANE TRANSLOCASE SUBUNIT TIM44"/>
    <property type="match status" value="1"/>
</dbReference>
<protein>
    <submittedName>
        <fullName evidence="2">Mitochondrial import inner membrane translocase subunit TIM44-1</fullName>
    </submittedName>
</protein>
<dbReference type="Gene3D" id="3.10.450.240">
    <property type="match status" value="1"/>
</dbReference>
<name>A0A438KDK8_VITVI</name>
<accession>A0A438KDK8</accession>
<feature type="region of interest" description="Disordered" evidence="1">
    <location>
        <begin position="105"/>
        <end position="152"/>
    </location>
</feature>
<dbReference type="AlphaFoldDB" id="A0A438KDK8"/>
<dbReference type="InterPro" id="IPR032710">
    <property type="entry name" value="NTF2-like_dom_sf"/>
</dbReference>
<organism evidence="2 3">
    <name type="scientific">Vitis vinifera</name>
    <name type="common">Grape</name>
    <dbReference type="NCBI Taxonomy" id="29760"/>
    <lineage>
        <taxon>Eukaryota</taxon>
        <taxon>Viridiplantae</taxon>
        <taxon>Streptophyta</taxon>
        <taxon>Embryophyta</taxon>
        <taxon>Tracheophyta</taxon>
        <taxon>Spermatophyta</taxon>
        <taxon>Magnoliopsida</taxon>
        <taxon>eudicotyledons</taxon>
        <taxon>Gunneridae</taxon>
        <taxon>Pentapetalae</taxon>
        <taxon>rosids</taxon>
        <taxon>Vitales</taxon>
        <taxon>Vitaceae</taxon>
        <taxon>Viteae</taxon>
        <taxon>Vitis</taxon>
    </lineage>
</organism>
<evidence type="ECO:0000313" key="3">
    <source>
        <dbReference type="Proteomes" id="UP000288805"/>
    </source>
</evidence>
<dbReference type="SUPFAM" id="SSF54427">
    <property type="entry name" value="NTF2-like"/>
    <property type="match status" value="1"/>
</dbReference>
<reference evidence="2 3" key="1">
    <citation type="journal article" date="2018" name="PLoS Genet.">
        <title>Population sequencing reveals clonal diversity and ancestral inbreeding in the grapevine cultivar Chardonnay.</title>
        <authorList>
            <person name="Roach M.J."/>
            <person name="Johnson D.L."/>
            <person name="Bohlmann J."/>
            <person name="van Vuuren H.J."/>
            <person name="Jones S.J."/>
            <person name="Pretorius I.S."/>
            <person name="Schmidt S.A."/>
            <person name="Borneman A.R."/>
        </authorList>
    </citation>
    <scope>NUCLEOTIDE SEQUENCE [LARGE SCALE GENOMIC DNA]</scope>
    <source>
        <strain evidence="3">cv. Chardonnay</strain>
        <tissue evidence="2">Leaf</tissue>
    </source>
</reference>
<dbReference type="EMBL" id="QGNW01000009">
    <property type="protein sequence ID" value="RVX19291.1"/>
    <property type="molecule type" value="Genomic_DNA"/>
</dbReference>
<comment type="caution">
    <text evidence="2">The sequence shown here is derived from an EMBL/GenBank/DDBJ whole genome shotgun (WGS) entry which is preliminary data.</text>
</comment>
<dbReference type="PANTHER" id="PTHR10721">
    <property type="entry name" value="MITOCHONDRIAL IMPORT INNER MEMBRANE TRANSLOCASE SUBUNIT TIM44"/>
    <property type="match status" value="1"/>
</dbReference>
<feature type="compositionally biased region" description="Basic and acidic residues" evidence="1">
    <location>
        <begin position="105"/>
        <end position="116"/>
    </location>
</feature>
<evidence type="ECO:0000256" key="1">
    <source>
        <dbReference type="SAM" id="MobiDB-lite"/>
    </source>
</evidence>
<gene>
    <name evidence="2" type="primary">TIM44-1</name>
    <name evidence="2" type="ORF">CK203_008820</name>
</gene>
<dbReference type="InterPro" id="IPR039544">
    <property type="entry name" value="Tim44-like"/>
</dbReference>
<evidence type="ECO:0000313" key="2">
    <source>
        <dbReference type="EMBL" id="RVX19291.1"/>
    </source>
</evidence>